<dbReference type="InterPro" id="IPR027385">
    <property type="entry name" value="Beta-barrel_OMP"/>
</dbReference>
<gene>
    <name evidence="3" type="ORF">MNBD_GAMMA24-2739</name>
</gene>
<evidence type="ECO:0000313" key="3">
    <source>
        <dbReference type="EMBL" id="VAX12519.1"/>
    </source>
</evidence>
<dbReference type="EMBL" id="UOFZ01000047">
    <property type="protein sequence ID" value="VAX12519.1"/>
    <property type="molecule type" value="Genomic_DNA"/>
</dbReference>
<name>A0A3B1B2F0_9ZZZZ</name>
<dbReference type="SUPFAM" id="SSF56925">
    <property type="entry name" value="OMPA-like"/>
    <property type="match status" value="1"/>
</dbReference>
<evidence type="ECO:0000259" key="2">
    <source>
        <dbReference type="Pfam" id="PF13505"/>
    </source>
</evidence>
<dbReference type="AlphaFoldDB" id="A0A3B1B2F0"/>
<keyword evidence="1" id="KW-0732">Signal</keyword>
<feature type="domain" description="Outer membrane protein beta-barrel" evidence="2">
    <location>
        <begin position="10"/>
        <end position="168"/>
    </location>
</feature>
<organism evidence="3">
    <name type="scientific">hydrothermal vent metagenome</name>
    <dbReference type="NCBI Taxonomy" id="652676"/>
    <lineage>
        <taxon>unclassified sequences</taxon>
        <taxon>metagenomes</taxon>
        <taxon>ecological metagenomes</taxon>
    </lineage>
</organism>
<reference evidence="3" key="1">
    <citation type="submission" date="2018-06" db="EMBL/GenBank/DDBJ databases">
        <authorList>
            <person name="Zhirakovskaya E."/>
        </authorList>
    </citation>
    <scope>NUCLEOTIDE SEQUENCE</scope>
</reference>
<accession>A0A3B1B2F0</accession>
<dbReference type="Gene3D" id="2.40.160.20">
    <property type="match status" value="1"/>
</dbReference>
<dbReference type="InterPro" id="IPR011250">
    <property type="entry name" value="OMP/PagP_B-barrel"/>
</dbReference>
<protein>
    <recommendedName>
        <fullName evidence="2">Outer membrane protein beta-barrel domain-containing protein</fullName>
    </recommendedName>
</protein>
<sequence>MKKLGWVLPLLLLSSMSNAAQEVKNLNTYIGGGAGITKDHILSQYYNETVTSGKLFAGMAYNTYSGIEASYAYLGSFANDQVTEDALAFNLVAFVPLAENIRMIVKGGIYYYKLDVSSTVTDDNDITYGIGLKYNLDYHSALRGEWERYKNLGGSDVDMLSLSYSYRFGRH</sequence>
<evidence type="ECO:0000256" key="1">
    <source>
        <dbReference type="ARBA" id="ARBA00022729"/>
    </source>
</evidence>
<dbReference type="Pfam" id="PF13505">
    <property type="entry name" value="OMP_b-brl"/>
    <property type="match status" value="1"/>
</dbReference>
<proteinExistence type="predicted"/>